<comment type="caution">
    <text evidence="1">The sequence shown here is derived from an EMBL/GenBank/DDBJ whole genome shotgun (WGS) entry which is preliminary data.</text>
</comment>
<accession>A0A1R1JSD7</accession>
<gene>
    <name evidence="1" type="ORF">BIZ92_26960</name>
</gene>
<evidence type="ECO:0000313" key="2">
    <source>
        <dbReference type="Proteomes" id="UP000187251"/>
    </source>
</evidence>
<organism evidence="1 2">
    <name type="scientific">Alcaligenes xylosoxydans xylosoxydans</name>
    <name type="common">Achromobacter xylosoxidans</name>
    <dbReference type="NCBI Taxonomy" id="85698"/>
    <lineage>
        <taxon>Bacteria</taxon>
        <taxon>Pseudomonadati</taxon>
        <taxon>Pseudomonadota</taxon>
        <taxon>Betaproteobacteria</taxon>
        <taxon>Burkholderiales</taxon>
        <taxon>Alcaligenaceae</taxon>
        <taxon>Achromobacter</taxon>
    </lineage>
</organism>
<protein>
    <submittedName>
        <fullName evidence="1">Uncharacterized protein</fullName>
    </submittedName>
</protein>
<dbReference type="Proteomes" id="UP000187251">
    <property type="component" value="Unassembled WGS sequence"/>
</dbReference>
<evidence type="ECO:0000313" key="1">
    <source>
        <dbReference type="EMBL" id="OMG85389.1"/>
    </source>
</evidence>
<dbReference type="AlphaFoldDB" id="A0A1R1JSD7"/>
<proteinExistence type="predicted"/>
<name>A0A1R1JSD7_ALCXX</name>
<sequence length="434" mass="45329">MGAGLLAGANGNYGAFGPALASGMMGAAQGMQHARDSELQNAYRQAQIEKLTQDATKQRGIQTLLASRFGGGASGGQGGAARGSGPAASAFPLSLQDVTMLKAMGGPDLLDQLKYANEGAKREAGATYRNPMTGQMEFVPKVGEGMQVVYGADGVPTVRPIPGYSAANAGAEGARAGAIAAAQLPFNIAQNRDQQTTAAGLDLVDIPDGAGGTFKGTRAQAAALLQGLPGQGMSAGGGMLPRQGIGYTPGPVAQDAAKSINSDWLSNSYRPALDDGKAASDLSSSLAAFRSIPLETGWGTETKAAAANLLTSLGIAPESVQQYATDAQRFQSVAMDRLQNALMLQKGPQTEGDAQRAAQTFARLSNTPAANQFIVDFAQAQANQRMRKAQYYEAALPLAQRDGDLSRVDREWRKIQGSLWNDPIMAQYRTQERR</sequence>
<dbReference type="EMBL" id="MJMN01000016">
    <property type="protein sequence ID" value="OMG85389.1"/>
    <property type="molecule type" value="Genomic_DNA"/>
</dbReference>
<reference evidence="1 2" key="1">
    <citation type="submission" date="2016-09" db="EMBL/GenBank/DDBJ databases">
        <title>Phylogenomics of Achromobacter.</title>
        <authorList>
            <person name="Jeukens J."/>
            <person name="Freschi L."/>
            <person name="Vincent A.T."/>
            <person name="Emond-Rheault J.-G."/>
            <person name="Kukavica-Ibrulj I."/>
            <person name="Charette S.J."/>
            <person name="Levesque R.C."/>
        </authorList>
    </citation>
    <scope>NUCLEOTIDE SEQUENCE [LARGE SCALE GENOMIC DNA]</scope>
    <source>
        <strain evidence="1 2">AUS488</strain>
    </source>
</reference>